<name>A0ABR3NTQ9_9TELE</name>
<dbReference type="CDD" id="cd01657">
    <property type="entry name" value="Ribosomal_L7_archeal_euk"/>
    <property type="match status" value="1"/>
</dbReference>
<dbReference type="PANTHER" id="PTHR11524">
    <property type="entry name" value="60S RIBOSOMAL PROTEIN L7"/>
    <property type="match status" value="1"/>
</dbReference>
<feature type="domain" description="Large ribosomal subunit protein uL30-like ferredoxin-like fold" evidence="2">
    <location>
        <begin position="88"/>
        <end position="138"/>
    </location>
</feature>
<dbReference type="InterPro" id="IPR036919">
    <property type="entry name" value="Ribo_uL30_ferredoxin-like_sf"/>
</dbReference>
<reference evidence="4 5" key="1">
    <citation type="submission" date="2023-09" db="EMBL/GenBank/DDBJ databases">
        <authorList>
            <person name="Wang M."/>
        </authorList>
    </citation>
    <scope>NUCLEOTIDE SEQUENCE [LARGE SCALE GENOMIC DNA]</scope>
    <source>
        <strain evidence="4">GT-2023</strain>
        <tissue evidence="4">Liver</tissue>
    </source>
</reference>
<gene>
    <name evidence="4" type="ORF">QQF64_015013</name>
</gene>
<evidence type="ECO:0000256" key="1">
    <source>
        <dbReference type="ARBA" id="ARBA00007594"/>
    </source>
</evidence>
<dbReference type="Pfam" id="PF08079">
    <property type="entry name" value="Ribosomal_L30_N"/>
    <property type="match status" value="1"/>
</dbReference>
<dbReference type="InterPro" id="IPR016082">
    <property type="entry name" value="Ribosomal_uL30_ferredoxin-like"/>
</dbReference>
<dbReference type="PROSITE" id="PS00634">
    <property type="entry name" value="RIBOSOMAL_L30"/>
    <property type="match status" value="1"/>
</dbReference>
<dbReference type="PANTHER" id="PTHR11524:SF12">
    <property type="entry name" value="LARGE RIBOSOMAL SUBUNIT PROTEIN UL30"/>
    <property type="match status" value="1"/>
</dbReference>
<evidence type="ECO:0000313" key="5">
    <source>
        <dbReference type="Proteomes" id="UP001558613"/>
    </source>
</evidence>
<dbReference type="InterPro" id="IPR039699">
    <property type="entry name" value="Ribosomal_uL30"/>
</dbReference>
<sequence length="222" mass="25993">MAGETKKKVPSVPESLLKRRQRFAAIKAVRLKNKVAIKKARKVTRKLIFKRAEAYHKEYREMYRREIRMSRMARKVGNYYVPAEPKLAFVIRIRGINGVSPKVRKVLQLLRLRQIFNGVFVKLNKASINMLRIAEPYIAWGYPNLKSVRELIYKRGFGKIKKQRIPLTSNGLIEKSLSRCGIICIEDLIHEIYTGGPDQQTHQEDELRPLGLEHFCCWFVRK</sequence>
<comment type="similarity">
    <text evidence="1">Belongs to the universal ribosomal protein uL30 family.</text>
</comment>
<dbReference type="Gene3D" id="3.30.1390.20">
    <property type="entry name" value="Ribosomal protein L30, ferredoxin-like fold domain"/>
    <property type="match status" value="1"/>
</dbReference>
<dbReference type="InterPro" id="IPR012988">
    <property type="entry name" value="Ribosomal_uL30_N_euk"/>
</dbReference>
<evidence type="ECO:0000259" key="3">
    <source>
        <dbReference type="Pfam" id="PF08079"/>
    </source>
</evidence>
<dbReference type="InterPro" id="IPR035808">
    <property type="entry name" value="Ribosomal_uL30_euk_arc"/>
</dbReference>
<protein>
    <recommendedName>
        <fullName evidence="6">Ribosomal protein L7</fullName>
    </recommendedName>
</protein>
<evidence type="ECO:0008006" key="6">
    <source>
        <dbReference type="Google" id="ProtNLM"/>
    </source>
</evidence>
<dbReference type="Proteomes" id="UP001558613">
    <property type="component" value="Unassembled WGS sequence"/>
</dbReference>
<proteinExistence type="inferred from homology"/>
<dbReference type="EMBL" id="JAYMGO010000002">
    <property type="protein sequence ID" value="KAL1280413.1"/>
    <property type="molecule type" value="Genomic_DNA"/>
</dbReference>
<evidence type="ECO:0000313" key="4">
    <source>
        <dbReference type="EMBL" id="KAL1280413.1"/>
    </source>
</evidence>
<dbReference type="SUPFAM" id="SSF55129">
    <property type="entry name" value="Ribosomal protein L30p/L7e"/>
    <property type="match status" value="1"/>
</dbReference>
<dbReference type="Pfam" id="PF00327">
    <property type="entry name" value="Ribosomal_L30"/>
    <property type="match status" value="1"/>
</dbReference>
<feature type="domain" description="Large ribosomal subunit protein uL30 N-terminal eukaryotes" evidence="3">
    <location>
        <begin position="12"/>
        <end position="83"/>
    </location>
</feature>
<keyword evidence="5" id="KW-1185">Reference proteome</keyword>
<comment type="caution">
    <text evidence="4">The sequence shown here is derived from an EMBL/GenBank/DDBJ whole genome shotgun (WGS) entry which is preliminary data.</text>
</comment>
<evidence type="ECO:0000259" key="2">
    <source>
        <dbReference type="Pfam" id="PF00327"/>
    </source>
</evidence>
<dbReference type="InterPro" id="IPR018038">
    <property type="entry name" value="Ribosomal_uL30_CS"/>
</dbReference>
<accession>A0ABR3NTQ9</accession>
<organism evidence="4 5">
    <name type="scientific">Cirrhinus molitorella</name>
    <name type="common">mud carp</name>
    <dbReference type="NCBI Taxonomy" id="172907"/>
    <lineage>
        <taxon>Eukaryota</taxon>
        <taxon>Metazoa</taxon>
        <taxon>Chordata</taxon>
        <taxon>Craniata</taxon>
        <taxon>Vertebrata</taxon>
        <taxon>Euteleostomi</taxon>
        <taxon>Actinopterygii</taxon>
        <taxon>Neopterygii</taxon>
        <taxon>Teleostei</taxon>
        <taxon>Ostariophysi</taxon>
        <taxon>Cypriniformes</taxon>
        <taxon>Cyprinidae</taxon>
        <taxon>Labeoninae</taxon>
        <taxon>Labeonini</taxon>
        <taxon>Cirrhinus</taxon>
    </lineage>
</organism>